<protein>
    <submittedName>
        <fullName evidence="3">Uncharacterized protein</fullName>
    </submittedName>
</protein>
<feature type="signal peptide" evidence="2">
    <location>
        <begin position="1"/>
        <end position="30"/>
    </location>
</feature>
<reference evidence="3 4" key="1">
    <citation type="submission" date="2018-10" db="EMBL/GenBank/DDBJ databases">
        <title>Whole genome sequence of Corynebacterium gottingense DSM 130494T.</title>
        <authorList>
            <person name="Bernier A.-M."/>
            <person name="Bernard K."/>
        </authorList>
    </citation>
    <scope>NUCLEOTIDE SEQUENCE [LARGE SCALE GENOMIC DNA]</scope>
    <source>
        <strain evidence="3 4">DSM 103494</strain>
    </source>
</reference>
<dbReference type="EMBL" id="RDRE01000097">
    <property type="protein sequence ID" value="RMD16228.1"/>
    <property type="molecule type" value="Genomic_DNA"/>
</dbReference>
<proteinExistence type="predicted"/>
<evidence type="ECO:0000313" key="3">
    <source>
        <dbReference type="EMBL" id="RMD16228.1"/>
    </source>
</evidence>
<accession>A0ABX9UH86</accession>
<feature type="region of interest" description="Disordered" evidence="1">
    <location>
        <begin position="183"/>
        <end position="203"/>
    </location>
</feature>
<sequence length="203" mass="22451">MRSFFTPRKVDLRPALAASMAATLAISGTAAVSMTAPVAAYAQAVVPDREDTEVPSAGLQGTNEDDLPWFLTYRPTYEDYYVADPGETIKIAAPEYWEFYPETVKRSAPEGLTWSTQPAGDQPWQNPEWAEFHDDGSVIVKVPEDVGDSGYGMNQNVWTLFTEAKDPSGSTFKTSITLYVNRDGIPRDSNGDIDKEKLPDFVR</sequence>
<dbReference type="Proteomes" id="UP000266886">
    <property type="component" value="Unassembled WGS sequence"/>
</dbReference>
<feature type="compositionally biased region" description="Basic and acidic residues" evidence="1">
    <location>
        <begin position="184"/>
        <end position="203"/>
    </location>
</feature>
<feature type="non-terminal residue" evidence="3">
    <location>
        <position position="203"/>
    </location>
</feature>
<comment type="caution">
    <text evidence="3">The sequence shown here is derived from an EMBL/GenBank/DDBJ whole genome shotgun (WGS) entry which is preliminary data.</text>
</comment>
<gene>
    <name evidence="3" type="ORF">EAW56_11855</name>
</gene>
<evidence type="ECO:0000313" key="4">
    <source>
        <dbReference type="Proteomes" id="UP000266886"/>
    </source>
</evidence>
<feature type="chain" id="PRO_5047113872" evidence="2">
    <location>
        <begin position="31"/>
        <end position="203"/>
    </location>
</feature>
<dbReference type="RefSeq" id="WP_147453319.1">
    <property type="nucleotide sequence ID" value="NZ_RDRE01000097.1"/>
</dbReference>
<keyword evidence="4" id="KW-1185">Reference proteome</keyword>
<evidence type="ECO:0000256" key="1">
    <source>
        <dbReference type="SAM" id="MobiDB-lite"/>
    </source>
</evidence>
<evidence type="ECO:0000256" key="2">
    <source>
        <dbReference type="SAM" id="SignalP"/>
    </source>
</evidence>
<organism evidence="3 4">
    <name type="scientific">Corynebacterium gottingense</name>
    <dbReference type="NCBI Taxonomy" id="2041036"/>
    <lineage>
        <taxon>Bacteria</taxon>
        <taxon>Bacillati</taxon>
        <taxon>Actinomycetota</taxon>
        <taxon>Actinomycetes</taxon>
        <taxon>Mycobacteriales</taxon>
        <taxon>Corynebacteriaceae</taxon>
        <taxon>Corynebacterium</taxon>
    </lineage>
</organism>
<keyword evidence="2" id="KW-0732">Signal</keyword>
<name>A0ABX9UH86_9CORY</name>